<feature type="repeat" description="WD" evidence="3">
    <location>
        <begin position="566"/>
        <end position="607"/>
    </location>
</feature>
<evidence type="ECO:0000256" key="3">
    <source>
        <dbReference type="PROSITE-ProRule" id="PRU00221"/>
    </source>
</evidence>
<dbReference type="SMART" id="SM00256">
    <property type="entry name" value="FBOX"/>
    <property type="match status" value="1"/>
</dbReference>
<dbReference type="InterPro" id="IPR019775">
    <property type="entry name" value="WD40_repeat_CS"/>
</dbReference>
<dbReference type="OrthoDB" id="190105at2759"/>
<dbReference type="InParanoid" id="A0A163JLB5"/>
<evidence type="ECO:0000313" key="7">
    <source>
        <dbReference type="Proteomes" id="UP000078561"/>
    </source>
</evidence>
<feature type="repeat" description="WD" evidence="3">
    <location>
        <begin position="420"/>
        <end position="451"/>
    </location>
</feature>
<reference evidence="6" key="1">
    <citation type="submission" date="2016-04" db="EMBL/GenBank/DDBJ databases">
        <authorList>
            <person name="Evans L.H."/>
            <person name="Alamgir A."/>
            <person name="Owens N."/>
            <person name="Weber N.D."/>
            <person name="Virtaneva K."/>
            <person name="Barbian K."/>
            <person name="Babar A."/>
            <person name="Rosenke K."/>
        </authorList>
    </citation>
    <scope>NUCLEOTIDE SEQUENCE [LARGE SCALE GENOMIC DNA]</scope>
    <source>
        <strain evidence="6">CBS 101.48</strain>
    </source>
</reference>
<dbReference type="InterPro" id="IPR020472">
    <property type="entry name" value="WD40_PAC1"/>
</dbReference>
<dbReference type="PROSITE" id="PS50181">
    <property type="entry name" value="FBOX"/>
    <property type="match status" value="1"/>
</dbReference>
<evidence type="ECO:0000313" key="6">
    <source>
        <dbReference type="EMBL" id="SAM01891.1"/>
    </source>
</evidence>
<accession>A0A163JLB5</accession>
<feature type="region of interest" description="Disordered" evidence="4">
    <location>
        <begin position="78"/>
        <end position="97"/>
    </location>
</feature>
<keyword evidence="1 3" id="KW-0853">WD repeat</keyword>
<dbReference type="Proteomes" id="UP000078561">
    <property type="component" value="Unassembled WGS sequence"/>
</dbReference>
<sequence length="719" mass="79848">MRLSLSIPSYTSSSVRQFVKAEDSMATITQDDSHVVQQQQQQQNNIYPLSTVTTPPSINYSSSDSPISDLLEEQLSKDCCGSSSKSSGRTPRKRSVTGDDCIIPFSTSFKRARIKSNLHSSMVDDTSLYYSSTSNTTFPSPSPTPVSQHSTCYPYQTQELQKQEEYQSLLSLHHTMKDPSVLNAIWNIPNIIDSFDTLPTHLKSYLLFQLLKRSTNSSLKFVNSLILPTLKRDFLASLPHELALQVLYHLDARSLCRAASVSKTWRAIIDYDKTVWRSLMNKDNLDNDDNATTRTTTMISHTRPSAVGRILDNTSNTLDDKDENVCEPMDIDDDDDDKGKATGLLPIDNPHKTNYREQYILRDNWQRGRYKHIRFPGHVSPTGQGVVTCLQFDDDKIISGVDDRVINIYATKTGQHLSTLRGHEGGVWALQYVGNTLVSGSTDRTIRVWDLARTVCTHVFLGHNSTVRCLQIVMPIRNSKGELEPKYPLIITGSRDTTLRVWRLPDPATDPPFDGNGVNPWYMYTLTGHTLSVRTIAAHGNVLISGSYDSTVNVWNVETGRLVHHLEGHSHKVYSVVIDPDRHRCVSGSMDGTIRVWDYISGQCLQVLEGHSILVGLLGLSANCLVSGAADGTVRVWDAEKGYCQHVLSGHEGAITCFQHDAQKVISGAEGGLKMWDVKTGQLIKDLITGVTGIWRTAFDKKRCVAAVNSANGSDGSDA</sequence>
<evidence type="ECO:0000256" key="4">
    <source>
        <dbReference type="SAM" id="MobiDB-lite"/>
    </source>
</evidence>
<name>A0A163JLB5_ABSGL</name>
<dbReference type="FunCoup" id="A0A163JLB5">
    <property type="interactions" value="140"/>
</dbReference>
<feature type="compositionally biased region" description="Low complexity" evidence="4">
    <location>
        <begin position="78"/>
        <end position="88"/>
    </location>
</feature>
<feature type="repeat" description="WD" evidence="3">
    <location>
        <begin position="608"/>
        <end position="647"/>
    </location>
</feature>
<evidence type="ECO:0000256" key="1">
    <source>
        <dbReference type="ARBA" id="ARBA00022574"/>
    </source>
</evidence>
<dbReference type="Pfam" id="PF00400">
    <property type="entry name" value="WD40"/>
    <property type="match status" value="6"/>
</dbReference>
<dbReference type="STRING" id="4829.A0A163JLB5"/>
<dbReference type="PROSITE" id="PS00678">
    <property type="entry name" value="WD_REPEATS_1"/>
    <property type="match status" value="3"/>
</dbReference>
<dbReference type="InterPro" id="IPR036322">
    <property type="entry name" value="WD40_repeat_dom_sf"/>
</dbReference>
<dbReference type="OMA" id="WDIAKMK"/>
<dbReference type="SUPFAM" id="SSF50978">
    <property type="entry name" value="WD40 repeat-like"/>
    <property type="match status" value="1"/>
</dbReference>
<dbReference type="InterPro" id="IPR015943">
    <property type="entry name" value="WD40/YVTN_repeat-like_dom_sf"/>
</dbReference>
<gene>
    <name evidence="6" type="primary">ABSGL_07641.1 scaffold 8929</name>
</gene>
<dbReference type="PANTHER" id="PTHR22847:SF741">
    <property type="entry name" value="E3 UBIQUITIN LIGASE COMPLEX SCF SUBUNIT SCONB-RELATED"/>
    <property type="match status" value="1"/>
</dbReference>
<dbReference type="InterPro" id="IPR036047">
    <property type="entry name" value="F-box-like_dom_sf"/>
</dbReference>
<feature type="domain" description="F-box" evidence="5">
    <location>
        <begin position="232"/>
        <end position="279"/>
    </location>
</feature>
<dbReference type="EMBL" id="LT553604">
    <property type="protein sequence ID" value="SAM01891.1"/>
    <property type="molecule type" value="Genomic_DNA"/>
</dbReference>
<dbReference type="PROSITE" id="PS50082">
    <property type="entry name" value="WD_REPEATS_2"/>
    <property type="match status" value="4"/>
</dbReference>
<dbReference type="SMART" id="SM00320">
    <property type="entry name" value="WD40"/>
    <property type="match status" value="7"/>
</dbReference>
<dbReference type="PRINTS" id="PR00320">
    <property type="entry name" value="GPROTEINBRPT"/>
</dbReference>
<dbReference type="Gene3D" id="2.130.10.10">
    <property type="entry name" value="YVTN repeat-like/Quinoprotein amine dehydrogenase"/>
    <property type="match status" value="1"/>
</dbReference>
<dbReference type="CDD" id="cd00200">
    <property type="entry name" value="WD40"/>
    <property type="match status" value="1"/>
</dbReference>
<organism evidence="6">
    <name type="scientific">Absidia glauca</name>
    <name type="common">Pin mould</name>
    <dbReference type="NCBI Taxonomy" id="4829"/>
    <lineage>
        <taxon>Eukaryota</taxon>
        <taxon>Fungi</taxon>
        <taxon>Fungi incertae sedis</taxon>
        <taxon>Mucoromycota</taxon>
        <taxon>Mucoromycotina</taxon>
        <taxon>Mucoromycetes</taxon>
        <taxon>Mucorales</taxon>
        <taxon>Cunninghamellaceae</taxon>
        <taxon>Absidia</taxon>
    </lineage>
</organism>
<evidence type="ECO:0000256" key="2">
    <source>
        <dbReference type="ARBA" id="ARBA00022737"/>
    </source>
</evidence>
<dbReference type="Gene3D" id="1.20.1280.50">
    <property type="match status" value="1"/>
</dbReference>
<keyword evidence="7" id="KW-1185">Reference proteome</keyword>
<dbReference type="SUPFAM" id="SSF81383">
    <property type="entry name" value="F-box domain"/>
    <property type="match status" value="1"/>
</dbReference>
<dbReference type="PANTHER" id="PTHR22847">
    <property type="entry name" value="WD40 REPEAT PROTEIN"/>
    <property type="match status" value="1"/>
</dbReference>
<feature type="repeat" description="WD" evidence="3">
    <location>
        <begin position="526"/>
        <end position="565"/>
    </location>
</feature>
<dbReference type="InterPro" id="IPR001810">
    <property type="entry name" value="F-box_dom"/>
</dbReference>
<dbReference type="InterPro" id="IPR001680">
    <property type="entry name" value="WD40_rpt"/>
</dbReference>
<keyword evidence="2" id="KW-0677">Repeat</keyword>
<evidence type="ECO:0000259" key="5">
    <source>
        <dbReference type="PROSITE" id="PS50181"/>
    </source>
</evidence>
<protein>
    <recommendedName>
        <fullName evidence="5">F-box domain-containing protein</fullName>
    </recommendedName>
</protein>
<proteinExistence type="predicted"/>
<dbReference type="AlphaFoldDB" id="A0A163JLB5"/>
<dbReference type="PROSITE" id="PS50294">
    <property type="entry name" value="WD_REPEATS_REGION"/>
    <property type="match status" value="4"/>
</dbReference>
<dbReference type="Pfam" id="PF12937">
    <property type="entry name" value="F-box-like"/>
    <property type="match status" value="1"/>
</dbReference>